<keyword evidence="3" id="KW-1185">Reference proteome</keyword>
<feature type="domain" description="SnoaL-like" evidence="1">
    <location>
        <begin position="14"/>
        <end position="109"/>
    </location>
</feature>
<evidence type="ECO:0000313" key="2">
    <source>
        <dbReference type="EMBL" id="MBB4843258.1"/>
    </source>
</evidence>
<sequence>MKTLTAEQLAQAQLLAYNAKDLEAFVACYSEDVQVWRMPTATPQVQGHAAFRESYRQGSFAAPAVQAEITQRMVMGDTVVDHERVHGRPGGVSEVVVVYRCREGLIAEVYFFSP</sequence>
<dbReference type="PIRSF" id="PIRSF030561">
    <property type="entry name" value="UCP030561"/>
    <property type="match status" value="1"/>
</dbReference>
<dbReference type="EMBL" id="JACHLP010000003">
    <property type="protein sequence ID" value="MBB4843258.1"/>
    <property type="molecule type" value="Genomic_DNA"/>
</dbReference>
<comment type="caution">
    <text evidence="2">The sequence shown here is derived from an EMBL/GenBank/DDBJ whole genome shotgun (WGS) entry which is preliminary data.</text>
</comment>
<dbReference type="Gene3D" id="3.10.450.50">
    <property type="match status" value="1"/>
</dbReference>
<organism evidence="2 3">
    <name type="scientific">Roseateles oligotrophus</name>
    <dbReference type="NCBI Taxonomy" id="1769250"/>
    <lineage>
        <taxon>Bacteria</taxon>
        <taxon>Pseudomonadati</taxon>
        <taxon>Pseudomonadota</taxon>
        <taxon>Betaproteobacteria</taxon>
        <taxon>Burkholderiales</taxon>
        <taxon>Sphaerotilaceae</taxon>
        <taxon>Roseateles</taxon>
    </lineage>
</organism>
<dbReference type="AlphaFoldDB" id="A0A840LAN3"/>
<dbReference type="InterPro" id="IPR032710">
    <property type="entry name" value="NTF2-like_dom_sf"/>
</dbReference>
<protein>
    <recommendedName>
        <fullName evidence="1">SnoaL-like domain-containing protein</fullName>
    </recommendedName>
</protein>
<evidence type="ECO:0000313" key="3">
    <source>
        <dbReference type="Proteomes" id="UP000562027"/>
    </source>
</evidence>
<dbReference type="RefSeq" id="WP_184298346.1">
    <property type="nucleotide sequence ID" value="NZ_JACHLP010000003.1"/>
</dbReference>
<reference evidence="2 3" key="1">
    <citation type="submission" date="2020-08" db="EMBL/GenBank/DDBJ databases">
        <title>Functional genomics of gut bacteria from endangered species of beetles.</title>
        <authorList>
            <person name="Carlos-Shanley C."/>
        </authorList>
    </citation>
    <scope>NUCLEOTIDE SEQUENCE [LARGE SCALE GENOMIC DNA]</scope>
    <source>
        <strain evidence="2 3">S00239</strain>
    </source>
</reference>
<name>A0A840LAN3_9BURK</name>
<accession>A0A840LAN3</accession>
<dbReference type="InterPro" id="IPR008317">
    <property type="entry name" value="UCP030561"/>
</dbReference>
<evidence type="ECO:0000259" key="1">
    <source>
        <dbReference type="Pfam" id="PF12680"/>
    </source>
</evidence>
<dbReference type="Proteomes" id="UP000562027">
    <property type="component" value="Unassembled WGS sequence"/>
</dbReference>
<dbReference type="SUPFAM" id="SSF54427">
    <property type="entry name" value="NTF2-like"/>
    <property type="match status" value="1"/>
</dbReference>
<proteinExistence type="predicted"/>
<gene>
    <name evidence="2" type="ORF">HNP55_001777</name>
</gene>
<dbReference type="InterPro" id="IPR037401">
    <property type="entry name" value="SnoaL-like"/>
</dbReference>
<dbReference type="Pfam" id="PF12680">
    <property type="entry name" value="SnoaL_2"/>
    <property type="match status" value="1"/>
</dbReference>